<dbReference type="Gene3D" id="2.30.42.10">
    <property type="match status" value="1"/>
</dbReference>
<feature type="compositionally biased region" description="Polar residues" evidence="1">
    <location>
        <begin position="657"/>
        <end position="671"/>
    </location>
</feature>
<evidence type="ECO:0000256" key="1">
    <source>
        <dbReference type="SAM" id="MobiDB-lite"/>
    </source>
</evidence>
<feature type="domain" description="PH" evidence="2">
    <location>
        <begin position="910"/>
        <end position="1123"/>
    </location>
</feature>
<feature type="region of interest" description="Disordered" evidence="1">
    <location>
        <begin position="308"/>
        <end position="328"/>
    </location>
</feature>
<sequence>MSRRGGGGAAGGRAPAAVNVSSFARMTLEYRMQVNLLESIKRNCVLKKDKENFNKSGVNFFQEDNVLSVSGEEDKQDGTPSIEKRVKLDHRWNFCESPGKRIQEPEEKRLKIVTSVAVHNLNDSPKIIFQQTQEPLFEDAQCSTFAITNVIRFNCVGSSIEHQNLSGDNKNSKQDTFNCNVSFGSVRAQKHATFVIPARYENHTCCQESYCNTNIKLASLSPPTSYLYPQGTTMSNHTDSSSDQAWDIPPPNEFADMIQDTSLEELTEHLVSLNIDTESSSCKQQSPFQCTQDMDTYEQLSDRLEFLDEGEDPHTPSHSFDQFSESDNFEPPFMRPSLSISRSSFTMDFINKHEQNACPRNNSVSTFQHATCPIQRKRRQTYPGGSDSMQEDLLPFRELFSSGTISPLTIQSLPLQAEKWATFCQEDGIFSFFGTDVKQSSIYDGCVEAIPGNTAKNQTDEQHDVNQYDTETLEKTSDVAFGNIEGQRHAKDPSLTSDAVECLEDSRPSKGRVHGEPVEWSGIDLGCPRAGPAAGQHTTQRALVIQVIPPSPLGSNDAQGAPEEGPPQCVGNRVSWCKAKRKQESQDGGVSALLDSALTITVGSDKTLVSSIDPQSGTEAKDNLDLTSKETDVLAGSERGDLRSPEMQEIQKEVQPTLRTSSPDYSISEHAQTPPGHKDDPRMDQETKERRKQVCKTDTSEKHNVVRASLETQEHVKPTTHKDSDSRGPDHWGQRRKLFKESSQRSSAAGGSVHSDLTEESVSDDTHSMDTLPHHVPDIEGRGFYTATFHYTAWTHCGDDVPAGTSATSLSPRSRPVSIRERTVKISKAMGEYPWGFRIQFSKPIIVTEVDTNSAAEEAGLIVGDYLLAVNGTDVTGLLHFEATELARQGPEILTLTIGSDIARIASKPRPGCRGYLHKRTQSGFIKGWRKRWFVLTHDCCLHYFRHKRDEGRKVALSTVKLEGAEVGVDVSLGKPFVIRCCPQTADRVYFLCATSNLEMKRWLEDHVWVDVTRHNSSLPPLAVKNPECLGLLYEMDRNKDMSRQLYGILKDGCLYFYSSIRSTHALGGMYLHGYMVREQPVGSKKSTIELRPPSDEFKTFYLCAENPDENKRWIEAMKVSINKWHWAMQSYKSPPPEETKA</sequence>
<accession>A0A9Q0EBH0</accession>
<feature type="compositionally biased region" description="Polar residues" evidence="1">
    <location>
        <begin position="316"/>
        <end position="326"/>
    </location>
</feature>
<dbReference type="PROSITE" id="PS50003">
    <property type="entry name" value="PH_DOMAIN"/>
    <property type="match status" value="1"/>
</dbReference>
<evidence type="ECO:0000259" key="3">
    <source>
        <dbReference type="PROSITE" id="PS50106"/>
    </source>
</evidence>
<feature type="region of interest" description="Disordered" evidence="1">
    <location>
        <begin position="608"/>
        <end position="775"/>
    </location>
</feature>
<dbReference type="InterPro" id="IPR001478">
    <property type="entry name" value="PDZ"/>
</dbReference>
<protein>
    <recommendedName>
        <fullName evidence="6">PDZ and pleckstrin homology domains 1</fullName>
    </recommendedName>
</protein>
<evidence type="ECO:0008006" key="6">
    <source>
        <dbReference type="Google" id="ProtNLM"/>
    </source>
</evidence>
<dbReference type="EMBL" id="JANIIK010000043">
    <property type="protein sequence ID" value="KAJ3604867.1"/>
    <property type="molecule type" value="Genomic_DNA"/>
</dbReference>
<reference evidence="4" key="1">
    <citation type="submission" date="2022-07" db="EMBL/GenBank/DDBJ databases">
        <title>Chromosome-level genome of Muraenolepis orangiensis.</title>
        <authorList>
            <person name="Kim J."/>
        </authorList>
    </citation>
    <scope>NUCLEOTIDE SEQUENCE</scope>
    <source>
        <strain evidence="4">KU_S4_2022</strain>
        <tissue evidence="4">Muscle</tissue>
    </source>
</reference>
<dbReference type="Pfam" id="PF00169">
    <property type="entry name" value="PH"/>
    <property type="match status" value="2"/>
</dbReference>
<feature type="region of interest" description="Disordered" evidence="1">
    <location>
        <begin position="549"/>
        <end position="568"/>
    </location>
</feature>
<evidence type="ECO:0000313" key="4">
    <source>
        <dbReference type="EMBL" id="KAJ3604867.1"/>
    </source>
</evidence>
<dbReference type="Gene3D" id="2.30.29.30">
    <property type="entry name" value="Pleckstrin-homology domain (PH domain)/Phosphotyrosine-binding domain (PTB)"/>
    <property type="match status" value="2"/>
</dbReference>
<gene>
    <name evidence="4" type="ORF">NHX12_026919</name>
</gene>
<proteinExistence type="predicted"/>
<dbReference type="InterPro" id="IPR011993">
    <property type="entry name" value="PH-like_dom_sf"/>
</dbReference>
<dbReference type="SUPFAM" id="SSF50156">
    <property type="entry name" value="PDZ domain-like"/>
    <property type="match status" value="1"/>
</dbReference>
<feature type="compositionally biased region" description="Basic and acidic residues" evidence="1">
    <location>
        <begin position="764"/>
        <end position="775"/>
    </location>
</feature>
<dbReference type="SMART" id="SM00228">
    <property type="entry name" value="PDZ"/>
    <property type="match status" value="1"/>
</dbReference>
<dbReference type="PANTHER" id="PTHR12752">
    <property type="entry name" value="PHOSPHOINOSITOL 3-PHOSPHATE-BINDING PROTEIN"/>
    <property type="match status" value="1"/>
</dbReference>
<feature type="compositionally biased region" description="Basic and acidic residues" evidence="1">
    <location>
        <begin position="676"/>
        <end position="689"/>
    </location>
</feature>
<feature type="compositionally biased region" description="Basic and acidic residues" evidence="1">
    <location>
        <begin position="712"/>
        <end position="743"/>
    </location>
</feature>
<name>A0A9Q0EBH0_9TELE</name>
<dbReference type="SUPFAM" id="SSF50729">
    <property type="entry name" value="PH domain-like"/>
    <property type="match status" value="2"/>
</dbReference>
<feature type="domain" description="PDZ" evidence="3">
    <location>
        <begin position="823"/>
        <end position="898"/>
    </location>
</feature>
<evidence type="ECO:0000313" key="5">
    <source>
        <dbReference type="Proteomes" id="UP001148018"/>
    </source>
</evidence>
<dbReference type="InterPro" id="IPR001849">
    <property type="entry name" value="PH_domain"/>
</dbReference>
<feature type="compositionally biased region" description="Basic and acidic residues" evidence="1">
    <location>
        <begin position="619"/>
        <end position="652"/>
    </location>
</feature>
<dbReference type="Proteomes" id="UP001148018">
    <property type="component" value="Unassembled WGS sequence"/>
</dbReference>
<dbReference type="SMART" id="SM00233">
    <property type="entry name" value="PH"/>
    <property type="match status" value="2"/>
</dbReference>
<dbReference type="PROSITE" id="PS50106">
    <property type="entry name" value="PDZ"/>
    <property type="match status" value="1"/>
</dbReference>
<comment type="caution">
    <text evidence="4">The sequence shown here is derived from an EMBL/GenBank/DDBJ whole genome shotgun (WGS) entry which is preliminary data.</text>
</comment>
<organism evidence="4 5">
    <name type="scientific">Muraenolepis orangiensis</name>
    <name type="common">Patagonian moray cod</name>
    <dbReference type="NCBI Taxonomy" id="630683"/>
    <lineage>
        <taxon>Eukaryota</taxon>
        <taxon>Metazoa</taxon>
        <taxon>Chordata</taxon>
        <taxon>Craniata</taxon>
        <taxon>Vertebrata</taxon>
        <taxon>Euteleostomi</taxon>
        <taxon>Actinopterygii</taxon>
        <taxon>Neopterygii</taxon>
        <taxon>Teleostei</taxon>
        <taxon>Neoteleostei</taxon>
        <taxon>Acanthomorphata</taxon>
        <taxon>Zeiogadaria</taxon>
        <taxon>Gadariae</taxon>
        <taxon>Gadiformes</taxon>
        <taxon>Muraenolepidoidei</taxon>
        <taxon>Muraenolepididae</taxon>
        <taxon>Muraenolepis</taxon>
    </lineage>
</organism>
<feature type="compositionally biased region" description="Polar residues" evidence="1">
    <location>
        <begin position="608"/>
        <end position="618"/>
    </location>
</feature>
<evidence type="ECO:0000259" key="2">
    <source>
        <dbReference type="PROSITE" id="PS50003"/>
    </source>
</evidence>
<dbReference type="Pfam" id="PF00595">
    <property type="entry name" value="PDZ"/>
    <property type="match status" value="1"/>
</dbReference>
<keyword evidence="5" id="KW-1185">Reference proteome</keyword>
<dbReference type="AlphaFoldDB" id="A0A9Q0EBH0"/>
<dbReference type="PANTHER" id="PTHR12752:SF2">
    <property type="entry name" value="PDZ AND PLECKSTRIN HOMOLOGY DOMAINS 1"/>
    <property type="match status" value="1"/>
</dbReference>
<dbReference type="InterPro" id="IPR036034">
    <property type="entry name" value="PDZ_sf"/>
</dbReference>
<dbReference type="OrthoDB" id="2157866at2759"/>